<keyword evidence="10 11" id="KW-0472">Membrane</keyword>
<evidence type="ECO:0000313" key="15">
    <source>
        <dbReference type="Proteomes" id="UP000317763"/>
    </source>
</evidence>
<dbReference type="STRING" id="307486.GCA_000807215_01108"/>
<dbReference type="PROSITE" id="PS50109">
    <property type="entry name" value="HIS_KIN"/>
    <property type="match status" value="1"/>
</dbReference>
<evidence type="ECO:0000256" key="11">
    <source>
        <dbReference type="SAM" id="Phobius"/>
    </source>
</evidence>
<dbReference type="RefSeq" id="WP_043700287.1">
    <property type="nucleotide sequence ID" value="NZ_CP083911.1"/>
</dbReference>
<dbReference type="EC" id="2.7.13.3" evidence="3"/>
<sequence length="479" mass="52077">MSPPHNAPRLSRLLLWWVLLPQLVLWVAGGAAAYFLTARYVNAILDQDLLRASRSLARQLKPIGNGLLIDFPRAAQAILEADPDDRHYYMVSLPPGHFVLGNQQLPPVPAALAQTARPASPLLYDGHMPLPPDGALRPVRVVALYVALDGEPGEPPALALVQIARAAVVRERLARSILFDMLLPLSALMVGLSALVWMGIQRGLRPLTRLTEQVAGRAPTDLAPLHLQAAPQELHALAHAVNTLLAEVQRHVQTEQRFLADAAHQLRTPLAGLKSQVELALQSAPPVPAQHRERLQRVLASATRASHLVNQLLAMARLGARGGLPNRERLELTTWAQDVVARWVPRAMRHGVDLGWTEETCPALPVQANPLLLEEALANVLDNALRYAGSGHEVTVGTRLRDASTAELWVRDNGPGIAPAHRAHVFDRFYRATHDDQGCGLGLAIVHDIMQRHGGGVSLHHPDGGGLEVRLYLPLTPAA</sequence>
<evidence type="ECO:0000256" key="10">
    <source>
        <dbReference type="ARBA" id="ARBA00023136"/>
    </source>
</evidence>
<protein>
    <recommendedName>
        <fullName evidence="3">histidine kinase</fullName>
        <ecNumber evidence="3">2.7.13.3</ecNumber>
    </recommendedName>
</protein>
<keyword evidence="15" id="KW-1185">Reference proteome</keyword>
<keyword evidence="7" id="KW-0418">Kinase</keyword>
<dbReference type="AlphaFoldDB" id="A0A554XA62"/>
<keyword evidence="9" id="KW-0902">Two-component regulatory system</keyword>
<dbReference type="Pfam" id="PF00512">
    <property type="entry name" value="HisKA"/>
    <property type="match status" value="1"/>
</dbReference>
<evidence type="ECO:0000259" key="13">
    <source>
        <dbReference type="PROSITE" id="PS50885"/>
    </source>
</evidence>
<dbReference type="GO" id="GO:0000155">
    <property type="term" value="F:phosphorelay sensor kinase activity"/>
    <property type="evidence" value="ECO:0007669"/>
    <property type="project" value="InterPro"/>
</dbReference>
<dbReference type="InterPro" id="IPR003660">
    <property type="entry name" value="HAMP_dom"/>
</dbReference>
<evidence type="ECO:0000256" key="4">
    <source>
        <dbReference type="ARBA" id="ARBA00022553"/>
    </source>
</evidence>
<gene>
    <name evidence="14" type="primary">qseC_2</name>
    <name evidence="14" type="ORF">Ttaiw_00988</name>
</gene>
<evidence type="ECO:0000256" key="3">
    <source>
        <dbReference type="ARBA" id="ARBA00012438"/>
    </source>
</evidence>
<dbReference type="InterPro" id="IPR005467">
    <property type="entry name" value="His_kinase_dom"/>
</dbReference>
<dbReference type="EMBL" id="VJOM01000008">
    <property type="protein sequence ID" value="TSE32666.1"/>
    <property type="molecule type" value="Genomic_DNA"/>
</dbReference>
<evidence type="ECO:0000313" key="14">
    <source>
        <dbReference type="EMBL" id="TSE32666.1"/>
    </source>
</evidence>
<dbReference type="InterPro" id="IPR003594">
    <property type="entry name" value="HATPase_dom"/>
</dbReference>
<keyword evidence="4" id="KW-0597">Phosphoprotein</keyword>
<evidence type="ECO:0000259" key="12">
    <source>
        <dbReference type="PROSITE" id="PS50109"/>
    </source>
</evidence>
<dbReference type="GO" id="GO:0005886">
    <property type="term" value="C:plasma membrane"/>
    <property type="evidence" value="ECO:0007669"/>
    <property type="project" value="TreeGrafter"/>
</dbReference>
<feature type="domain" description="HAMP" evidence="13">
    <location>
        <begin position="201"/>
        <end position="253"/>
    </location>
</feature>
<dbReference type="PROSITE" id="PS50885">
    <property type="entry name" value="HAMP"/>
    <property type="match status" value="1"/>
</dbReference>
<dbReference type="InterPro" id="IPR050428">
    <property type="entry name" value="TCS_sensor_his_kinase"/>
</dbReference>
<evidence type="ECO:0000256" key="6">
    <source>
        <dbReference type="ARBA" id="ARBA00022692"/>
    </source>
</evidence>
<dbReference type="InterPro" id="IPR036097">
    <property type="entry name" value="HisK_dim/P_sf"/>
</dbReference>
<dbReference type="Gene3D" id="3.30.565.10">
    <property type="entry name" value="Histidine kinase-like ATPase, C-terminal domain"/>
    <property type="match status" value="1"/>
</dbReference>
<dbReference type="SUPFAM" id="SSF55874">
    <property type="entry name" value="ATPase domain of HSP90 chaperone/DNA topoisomerase II/histidine kinase"/>
    <property type="match status" value="1"/>
</dbReference>
<dbReference type="Pfam" id="PF02518">
    <property type="entry name" value="HATPase_c"/>
    <property type="match status" value="1"/>
</dbReference>
<keyword evidence="5 14" id="KW-0808">Transferase</keyword>
<dbReference type="PANTHER" id="PTHR45436:SF1">
    <property type="entry name" value="SENSOR PROTEIN QSEC"/>
    <property type="match status" value="1"/>
</dbReference>
<dbReference type="SMART" id="SM00388">
    <property type="entry name" value="HisKA"/>
    <property type="match status" value="1"/>
</dbReference>
<accession>A0A554XA62</accession>
<feature type="transmembrane region" description="Helical" evidence="11">
    <location>
        <begin position="14"/>
        <end position="36"/>
    </location>
</feature>
<keyword evidence="6 11" id="KW-0812">Transmembrane</keyword>
<reference evidence="14 15" key="1">
    <citation type="submission" date="2019-07" db="EMBL/GenBank/DDBJ databases">
        <title>Tepidimonas taiwanensis I1-1 draft genome.</title>
        <authorList>
            <person name="Da Costa M.S."/>
            <person name="Froufe H.J.C."/>
            <person name="Egas C."/>
            <person name="Albuquerque L."/>
        </authorList>
    </citation>
    <scope>NUCLEOTIDE SEQUENCE [LARGE SCALE GENOMIC DNA]</scope>
    <source>
        <strain evidence="14 15">I1-1</strain>
    </source>
</reference>
<comment type="caution">
    <text evidence="14">The sequence shown here is derived from an EMBL/GenBank/DDBJ whole genome shotgun (WGS) entry which is preliminary data.</text>
</comment>
<name>A0A554XA62_9BURK</name>
<keyword evidence="8 11" id="KW-1133">Transmembrane helix</keyword>
<comment type="catalytic activity">
    <reaction evidence="1">
        <text>ATP + protein L-histidine = ADP + protein N-phospho-L-histidine.</text>
        <dbReference type="EC" id="2.7.13.3"/>
    </reaction>
</comment>
<feature type="domain" description="Histidine kinase" evidence="12">
    <location>
        <begin position="261"/>
        <end position="477"/>
    </location>
</feature>
<dbReference type="Pfam" id="PF08521">
    <property type="entry name" value="2CSK_N"/>
    <property type="match status" value="1"/>
</dbReference>
<feature type="transmembrane region" description="Helical" evidence="11">
    <location>
        <begin position="177"/>
        <end position="200"/>
    </location>
</feature>
<comment type="subcellular location">
    <subcellularLocation>
        <location evidence="2">Membrane</location>
    </subcellularLocation>
</comment>
<dbReference type="CDD" id="cd00075">
    <property type="entry name" value="HATPase"/>
    <property type="match status" value="1"/>
</dbReference>
<dbReference type="PANTHER" id="PTHR45436">
    <property type="entry name" value="SENSOR HISTIDINE KINASE YKOH"/>
    <property type="match status" value="1"/>
</dbReference>
<evidence type="ECO:0000256" key="2">
    <source>
        <dbReference type="ARBA" id="ARBA00004370"/>
    </source>
</evidence>
<dbReference type="InterPro" id="IPR036890">
    <property type="entry name" value="HATPase_C_sf"/>
</dbReference>
<dbReference type="InterPro" id="IPR004358">
    <property type="entry name" value="Sig_transdc_His_kin-like_C"/>
</dbReference>
<dbReference type="Gene3D" id="1.10.287.130">
    <property type="match status" value="1"/>
</dbReference>
<proteinExistence type="predicted"/>
<dbReference type="SUPFAM" id="SSF47384">
    <property type="entry name" value="Homodimeric domain of signal transducing histidine kinase"/>
    <property type="match status" value="1"/>
</dbReference>
<dbReference type="Proteomes" id="UP000317763">
    <property type="component" value="Unassembled WGS sequence"/>
</dbReference>
<evidence type="ECO:0000256" key="9">
    <source>
        <dbReference type="ARBA" id="ARBA00023012"/>
    </source>
</evidence>
<dbReference type="PRINTS" id="PR00344">
    <property type="entry name" value="BCTRLSENSOR"/>
</dbReference>
<organism evidence="14 15">
    <name type="scientific">Tepidimonas taiwanensis</name>
    <dbReference type="NCBI Taxonomy" id="307486"/>
    <lineage>
        <taxon>Bacteria</taxon>
        <taxon>Pseudomonadati</taxon>
        <taxon>Pseudomonadota</taxon>
        <taxon>Betaproteobacteria</taxon>
        <taxon>Burkholderiales</taxon>
        <taxon>Tepidimonas</taxon>
    </lineage>
</organism>
<dbReference type="CDD" id="cd00082">
    <property type="entry name" value="HisKA"/>
    <property type="match status" value="1"/>
</dbReference>
<evidence type="ECO:0000256" key="5">
    <source>
        <dbReference type="ARBA" id="ARBA00022679"/>
    </source>
</evidence>
<evidence type="ECO:0000256" key="8">
    <source>
        <dbReference type="ARBA" id="ARBA00022989"/>
    </source>
</evidence>
<dbReference type="InterPro" id="IPR013727">
    <property type="entry name" value="2CSK_N"/>
</dbReference>
<dbReference type="InterPro" id="IPR003661">
    <property type="entry name" value="HisK_dim/P_dom"/>
</dbReference>
<dbReference type="OrthoDB" id="8554694at2"/>
<dbReference type="SMART" id="SM00387">
    <property type="entry name" value="HATPase_c"/>
    <property type="match status" value="1"/>
</dbReference>
<evidence type="ECO:0000256" key="1">
    <source>
        <dbReference type="ARBA" id="ARBA00000085"/>
    </source>
</evidence>
<evidence type="ECO:0000256" key="7">
    <source>
        <dbReference type="ARBA" id="ARBA00022777"/>
    </source>
</evidence>